<sequence length="417" mass="43958">MPNLIPPFTAASDRGYKFLRVFDQYYVSRGGRAVLYVEGGIAPYDWVVTGTDFTLDAAQTAVQYNFIDVDAAATIDNTETVTVTDANGESVTIVACTCNITVCSATLDSCSATPLTSALGCTTAVVTLVGGCPPYHWVISAGVGTVKLAAEYTNKPVNKVTCIDDDCYDTGCYFSVTVTDANNDSVVCGLGCLHYSFSIDQDNSDDTIDSSTPATVTVIGPTAGPYTWAITGTGYTIVPEGSSNSLSAVVTVVGGACGAAADYSPYCTVSVTDACNNTVTWNIRCTNAGVGTPGWSAGYTNGCPCGEHDDAVCTYSAPNWYCVLSLGIYKTTEVLQLHSPGSPTCETVVNYPNAGDTVKEYCAYYCNQQGYAAYVPCLESSPTLSWCGINACDCCVRTGLARCTIPQSIRYQTWECS</sequence>
<dbReference type="AlphaFoldDB" id="A0A6M3KTN4"/>
<protein>
    <submittedName>
        <fullName evidence="2">Uncharacterized protein</fullName>
    </submittedName>
</protein>
<dbReference type="EMBL" id="MT141566">
    <property type="protein sequence ID" value="QJA67102.1"/>
    <property type="molecule type" value="Genomic_DNA"/>
</dbReference>
<name>A0A6M3KTN4_9ZZZZ</name>
<dbReference type="EMBL" id="MT142533">
    <property type="protein sequence ID" value="QJA84668.1"/>
    <property type="molecule type" value="Genomic_DNA"/>
</dbReference>
<proteinExistence type="predicted"/>
<evidence type="ECO:0000313" key="1">
    <source>
        <dbReference type="EMBL" id="QJA67102.1"/>
    </source>
</evidence>
<accession>A0A6M3KTN4</accession>
<gene>
    <name evidence="2" type="ORF">MM415A00172_0012</name>
    <name evidence="1" type="ORF">MM415B00296_0008</name>
</gene>
<organism evidence="2">
    <name type="scientific">viral metagenome</name>
    <dbReference type="NCBI Taxonomy" id="1070528"/>
    <lineage>
        <taxon>unclassified sequences</taxon>
        <taxon>metagenomes</taxon>
        <taxon>organismal metagenomes</taxon>
    </lineage>
</organism>
<reference evidence="2" key="1">
    <citation type="submission" date="2020-03" db="EMBL/GenBank/DDBJ databases">
        <title>The deep terrestrial virosphere.</title>
        <authorList>
            <person name="Holmfeldt K."/>
            <person name="Nilsson E."/>
            <person name="Simone D."/>
            <person name="Lopez-Fernandez M."/>
            <person name="Wu X."/>
            <person name="de Brujin I."/>
            <person name="Lundin D."/>
            <person name="Andersson A."/>
            <person name="Bertilsson S."/>
            <person name="Dopson M."/>
        </authorList>
    </citation>
    <scope>NUCLEOTIDE SEQUENCE</scope>
    <source>
        <strain evidence="2">MM415A00172</strain>
        <strain evidence="1">MM415B00296</strain>
    </source>
</reference>
<evidence type="ECO:0000313" key="2">
    <source>
        <dbReference type="EMBL" id="QJA84668.1"/>
    </source>
</evidence>